<dbReference type="PROSITE" id="PS50181">
    <property type="entry name" value="FBOX"/>
    <property type="match status" value="1"/>
</dbReference>
<reference evidence="2 3" key="1">
    <citation type="journal article" date="2011" name="PLoS Pathog.">
        <title>Endophytic Life Strategies Decoded by Genome and Transcriptome Analyses of the Mutualistic Root Symbiont Piriformospora indica.</title>
        <authorList>
            <person name="Zuccaro A."/>
            <person name="Lahrmann U."/>
            <person name="Guldener U."/>
            <person name="Langen G."/>
            <person name="Pfiffi S."/>
            <person name="Biedenkopf D."/>
            <person name="Wong P."/>
            <person name="Samans B."/>
            <person name="Grimm C."/>
            <person name="Basiewicz M."/>
            <person name="Murat C."/>
            <person name="Martin F."/>
            <person name="Kogel K.H."/>
        </authorList>
    </citation>
    <scope>NUCLEOTIDE SEQUENCE [LARGE SCALE GENOMIC DNA]</scope>
    <source>
        <strain evidence="2 3">DSM 11827</strain>
    </source>
</reference>
<evidence type="ECO:0000313" key="2">
    <source>
        <dbReference type="EMBL" id="CCA75506.1"/>
    </source>
</evidence>
<dbReference type="SUPFAM" id="SSF81383">
    <property type="entry name" value="F-box domain"/>
    <property type="match status" value="1"/>
</dbReference>
<keyword evidence="3" id="KW-1185">Reference proteome</keyword>
<gene>
    <name evidence="2" type="ORF">PIIN_09489</name>
</gene>
<dbReference type="AlphaFoldDB" id="G4TW13"/>
<dbReference type="Pfam" id="PF00646">
    <property type="entry name" value="F-box"/>
    <property type="match status" value="1"/>
</dbReference>
<dbReference type="HOGENOM" id="CLU_1415683_0_0_1"/>
<organism evidence="2 3">
    <name type="scientific">Serendipita indica (strain DSM 11827)</name>
    <name type="common">Root endophyte fungus</name>
    <name type="synonym">Piriformospora indica</name>
    <dbReference type="NCBI Taxonomy" id="1109443"/>
    <lineage>
        <taxon>Eukaryota</taxon>
        <taxon>Fungi</taxon>
        <taxon>Dikarya</taxon>
        <taxon>Basidiomycota</taxon>
        <taxon>Agaricomycotina</taxon>
        <taxon>Agaricomycetes</taxon>
        <taxon>Sebacinales</taxon>
        <taxon>Serendipitaceae</taxon>
        <taxon>Serendipita</taxon>
    </lineage>
</organism>
<name>G4TW13_SERID</name>
<dbReference type="OrthoDB" id="3208613at2759"/>
<dbReference type="InParanoid" id="G4TW13"/>
<dbReference type="EMBL" id="CAFZ01000462">
    <property type="protein sequence ID" value="CCA75506.1"/>
    <property type="molecule type" value="Genomic_DNA"/>
</dbReference>
<evidence type="ECO:0000259" key="1">
    <source>
        <dbReference type="PROSITE" id="PS50181"/>
    </source>
</evidence>
<dbReference type="Proteomes" id="UP000007148">
    <property type="component" value="Unassembled WGS sequence"/>
</dbReference>
<protein>
    <recommendedName>
        <fullName evidence="1">F-box domain-containing protein</fullName>
    </recommendedName>
</protein>
<sequence length="192" mass="21931">MQVGRKSLPLELVPEILRHAPARDILACSATCHRFKSIVESDPHLNLVIELAIEGLRLRSYPPALEAFAFREKTPLERLEAFRWAKYVWKWTLPPPPIYLRRLGRRTWCSSALVCSIHQGEERAEKLVFHSIWQPAESTPWREYMAPSEIVVHVLTWDLSQDLLVIRGGDGSLPKDVDCPARCAILTHSSGF</sequence>
<dbReference type="Gene3D" id="1.20.1280.50">
    <property type="match status" value="1"/>
</dbReference>
<evidence type="ECO:0000313" key="3">
    <source>
        <dbReference type="Proteomes" id="UP000007148"/>
    </source>
</evidence>
<feature type="domain" description="F-box" evidence="1">
    <location>
        <begin position="2"/>
        <end position="48"/>
    </location>
</feature>
<dbReference type="InterPro" id="IPR036047">
    <property type="entry name" value="F-box-like_dom_sf"/>
</dbReference>
<dbReference type="InterPro" id="IPR001810">
    <property type="entry name" value="F-box_dom"/>
</dbReference>
<dbReference type="SMART" id="SM00256">
    <property type="entry name" value="FBOX"/>
    <property type="match status" value="1"/>
</dbReference>
<comment type="caution">
    <text evidence="2">The sequence shown here is derived from an EMBL/GenBank/DDBJ whole genome shotgun (WGS) entry which is preliminary data.</text>
</comment>
<accession>G4TW13</accession>
<proteinExistence type="predicted"/>
<dbReference type="CDD" id="cd09917">
    <property type="entry name" value="F-box_SF"/>
    <property type="match status" value="1"/>
</dbReference>